<dbReference type="PANTHER" id="PTHR22978:SF22">
    <property type="entry name" value="BTG FAMILY PROTEIN"/>
    <property type="match status" value="1"/>
</dbReference>
<feature type="compositionally biased region" description="Low complexity" evidence="2">
    <location>
        <begin position="219"/>
        <end position="247"/>
    </location>
</feature>
<feature type="domain" description="Anti-proliferative protein" evidence="3">
    <location>
        <begin position="11"/>
        <end position="118"/>
    </location>
</feature>
<dbReference type="EMBL" id="JARIHO010000008">
    <property type="protein sequence ID" value="KAJ7357044.1"/>
    <property type="molecule type" value="Genomic_DNA"/>
</dbReference>
<dbReference type="InterPro" id="IPR033332">
    <property type="entry name" value="BTG"/>
</dbReference>
<dbReference type="Gene3D" id="3.90.640.90">
    <property type="entry name" value="Anti-proliferative protein, N-terminal domain"/>
    <property type="match status" value="1"/>
</dbReference>
<gene>
    <name evidence="4" type="ORF">DFH08DRAFT_954345</name>
</gene>
<feature type="compositionally biased region" description="Basic and acidic residues" evidence="2">
    <location>
        <begin position="248"/>
        <end position="271"/>
    </location>
</feature>
<dbReference type="Proteomes" id="UP001218218">
    <property type="component" value="Unassembled WGS sequence"/>
</dbReference>
<dbReference type="SUPFAM" id="SSF160696">
    <property type="entry name" value="BTG domain-like"/>
    <property type="match status" value="1"/>
</dbReference>
<evidence type="ECO:0000256" key="2">
    <source>
        <dbReference type="SAM" id="MobiDB-lite"/>
    </source>
</evidence>
<dbReference type="PANTHER" id="PTHR22978">
    <property type="entry name" value="B-CELL TRANSLOCATION GENE"/>
    <property type="match status" value="1"/>
</dbReference>
<reference evidence="4" key="1">
    <citation type="submission" date="2023-03" db="EMBL/GenBank/DDBJ databases">
        <title>Massive genome expansion in bonnet fungi (Mycena s.s.) driven by repeated elements and novel gene families across ecological guilds.</title>
        <authorList>
            <consortium name="Lawrence Berkeley National Laboratory"/>
            <person name="Harder C.B."/>
            <person name="Miyauchi S."/>
            <person name="Viragh M."/>
            <person name="Kuo A."/>
            <person name="Thoen E."/>
            <person name="Andreopoulos B."/>
            <person name="Lu D."/>
            <person name="Skrede I."/>
            <person name="Drula E."/>
            <person name="Henrissat B."/>
            <person name="Morin E."/>
            <person name="Kohler A."/>
            <person name="Barry K."/>
            <person name="LaButti K."/>
            <person name="Morin E."/>
            <person name="Salamov A."/>
            <person name="Lipzen A."/>
            <person name="Mereny Z."/>
            <person name="Hegedus B."/>
            <person name="Baldrian P."/>
            <person name="Stursova M."/>
            <person name="Weitz H."/>
            <person name="Taylor A."/>
            <person name="Grigoriev I.V."/>
            <person name="Nagy L.G."/>
            <person name="Martin F."/>
            <person name="Kauserud H."/>
        </authorList>
    </citation>
    <scope>NUCLEOTIDE SEQUENCE</scope>
    <source>
        <strain evidence="4">CBHHK002</strain>
    </source>
</reference>
<evidence type="ECO:0000313" key="5">
    <source>
        <dbReference type="Proteomes" id="UP001218218"/>
    </source>
</evidence>
<accession>A0AAD7AF95</accession>
<keyword evidence="5" id="KW-1185">Reference proteome</keyword>
<dbReference type="InterPro" id="IPR002087">
    <property type="entry name" value="Anti_prolifrtn"/>
</dbReference>
<sequence>MSASSTLSATVAHAVAFLTRPLLKSYAPAIIVKLQLVLESNLTALYAQSWDINEPLRGSGRRCLTLSPDCLPPRAVYAACIAAGVQWFDWVSLLGGREFDFFVDPGCISMRLDRTGPTSQLITIWADEIRSPTLAKKPTVFGESRIQASIDQQVAARARAYGAEKQQKQSAKTVAQQLLEDDSESDEQIFTMIADEICAPTWMTPVLAEFPKSRSLSPLSAISSHSRSSSRSSNSSSGFSFSSVESSRSSDSRRSDENAHPKQQSRRERARQARVFVDTSKNEVTPYDGGKTTVLTGAVMLGCPAKKAVSRPDHGHGWRSTMRI</sequence>
<dbReference type="InterPro" id="IPR036054">
    <property type="entry name" value="BTG-like_sf"/>
</dbReference>
<evidence type="ECO:0000313" key="4">
    <source>
        <dbReference type="EMBL" id="KAJ7357044.1"/>
    </source>
</evidence>
<dbReference type="Pfam" id="PF07742">
    <property type="entry name" value="BTG"/>
    <property type="match status" value="1"/>
</dbReference>
<evidence type="ECO:0000256" key="1">
    <source>
        <dbReference type="ARBA" id="ARBA00007989"/>
    </source>
</evidence>
<evidence type="ECO:0000259" key="3">
    <source>
        <dbReference type="Pfam" id="PF07742"/>
    </source>
</evidence>
<dbReference type="GO" id="GO:0005737">
    <property type="term" value="C:cytoplasm"/>
    <property type="evidence" value="ECO:0007669"/>
    <property type="project" value="TreeGrafter"/>
</dbReference>
<protein>
    <recommendedName>
        <fullName evidence="3">Anti-proliferative protein domain-containing protein</fullName>
    </recommendedName>
</protein>
<name>A0AAD7AF95_9AGAR</name>
<comment type="caution">
    <text evidence="4">The sequence shown here is derived from an EMBL/GenBank/DDBJ whole genome shotgun (WGS) entry which is preliminary data.</text>
</comment>
<feature type="region of interest" description="Disordered" evidence="2">
    <location>
        <begin position="219"/>
        <end position="288"/>
    </location>
</feature>
<dbReference type="AlphaFoldDB" id="A0AAD7AF95"/>
<dbReference type="GO" id="GO:0005634">
    <property type="term" value="C:nucleus"/>
    <property type="evidence" value="ECO:0007669"/>
    <property type="project" value="TreeGrafter"/>
</dbReference>
<organism evidence="4 5">
    <name type="scientific">Mycena albidolilacea</name>
    <dbReference type="NCBI Taxonomy" id="1033008"/>
    <lineage>
        <taxon>Eukaryota</taxon>
        <taxon>Fungi</taxon>
        <taxon>Dikarya</taxon>
        <taxon>Basidiomycota</taxon>
        <taxon>Agaricomycotina</taxon>
        <taxon>Agaricomycetes</taxon>
        <taxon>Agaricomycetidae</taxon>
        <taxon>Agaricales</taxon>
        <taxon>Marasmiineae</taxon>
        <taxon>Mycenaceae</taxon>
        <taxon>Mycena</taxon>
    </lineage>
</organism>
<proteinExistence type="inferred from homology"/>
<comment type="similarity">
    <text evidence="1">Belongs to the BTG family.</text>
</comment>